<evidence type="ECO:0000256" key="2">
    <source>
        <dbReference type="ARBA" id="ARBA00023125"/>
    </source>
</evidence>
<dbReference type="PRINTS" id="PR00038">
    <property type="entry name" value="HTHLUXR"/>
</dbReference>
<dbReference type="GO" id="GO:0006355">
    <property type="term" value="P:regulation of DNA-templated transcription"/>
    <property type="evidence" value="ECO:0007669"/>
    <property type="project" value="InterPro"/>
</dbReference>
<comment type="caution">
    <text evidence="5">The sequence shown here is derived from an EMBL/GenBank/DDBJ whole genome shotgun (WGS) entry which is preliminary data.</text>
</comment>
<name>A0A8J2BS35_9BACT</name>
<dbReference type="EMBL" id="CAJNOB010000051">
    <property type="protein sequence ID" value="CAF0703297.1"/>
    <property type="molecule type" value="Genomic_DNA"/>
</dbReference>
<proteinExistence type="predicted"/>
<dbReference type="AlphaFoldDB" id="A0A8J2BS35"/>
<dbReference type="Pfam" id="PF03472">
    <property type="entry name" value="Autoind_bind"/>
    <property type="match status" value="1"/>
</dbReference>
<evidence type="ECO:0000256" key="1">
    <source>
        <dbReference type="ARBA" id="ARBA00023015"/>
    </source>
</evidence>
<feature type="domain" description="HTH luxR-type" evidence="4">
    <location>
        <begin position="239"/>
        <end position="304"/>
    </location>
</feature>
<evidence type="ECO:0000313" key="5">
    <source>
        <dbReference type="EMBL" id="CAF0703297.1"/>
    </source>
</evidence>
<dbReference type="Pfam" id="PF00196">
    <property type="entry name" value="GerE"/>
    <property type="match status" value="1"/>
</dbReference>
<accession>A0A8J2BS35</accession>
<dbReference type="PANTHER" id="PTHR44688:SF25">
    <property type="entry name" value="HTH LUXR-TYPE DOMAIN-CONTAINING PROTEIN"/>
    <property type="match status" value="1"/>
</dbReference>
<dbReference type="InterPro" id="IPR000792">
    <property type="entry name" value="Tscrpt_reg_LuxR_C"/>
</dbReference>
<dbReference type="GO" id="GO:0003677">
    <property type="term" value="F:DNA binding"/>
    <property type="evidence" value="ECO:0007669"/>
    <property type="project" value="UniProtKB-KW"/>
</dbReference>
<dbReference type="Gene3D" id="3.30.450.80">
    <property type="entry name" value="Transcription factor LuxR-like, autoinducer-binding domain"/>
    <property type="match status" value="1"/>
</dbReference>
<dbReference type="PROSITE" id="PS00622">
    <property type="entry name" value="HTH_LUXR_1"/>
    <property type="match status" value="1"/>
</dbReference>
<dbReference type="Gene3D" id="1.10.10.10">
    <property type="entry name" value="Winged helix-like DNA-binding domain superfamily/Winged helix DNA-binding domain"/>
    <property type="match status" value="1"/>
</dbReference>
<keyword evidence="6" id="KW-1185">Reference proteome</keyword>
<dbReference type="RefSeq" id="WP_174583549.1">
    <property type="nucleotide sequence ID" value="NZ_CAJNOB010000051.1"/>
</dbReference>
<dbReference type="InterPro" id="IPR016032">
    <property type="entry name" value="Sig_transdc_resp-reg_C-effctor"/>
</dbReference>
<organism evidence="5 6">
    <name type="scientific">Candidatus Methylacidithermus pantelleriae</name>
    <dbReference type="NCBI Taxonomy" id="2744239"/>
    <lineage>
        <taxon>Bacteria</taxon>
        <taxon>Pseudomonadati</taxon>
        <taxon>Verrucomicrobiota</taxon>
        <taxon>Methylacidiphilae</taxon>
        <taxon>Methylacidiphilales</taxon>
        <taxon>Methylacidiphilaceae</taxon>
        <taxon>Candidatus Methylacidithermus</taxon>
    </lineage>
</organism>
<dbReference type="InterPro" id="IPR036693">
    <property type="entry name" value="TF_LuxR_autoind-bd_dom_sf"/>
</dbReference>
<sequence length="306" mass="34271">MTSVARHGRWNQDRIALAALKERLSVDDQASARWKEALGSAIVATETQRELDRCESIHSLARVTGKRDLAEVLRVAHLCASVRTDQEFSCLLSYMKHLIPFEKALAVVGPIRYPPAFLGPTKILALDFPMEWLSLYFHRNYAQLDPVLRFHLLTFQTQLWSQTFQSCSDPQLGDFLADASAFGLTEGITTGAQEPAHGLGTLFSFVGCNLGENSRHLLVVDVLRPHLHAALLHVALHSTPTTPYRLSLREREVLHWVKEGKTNWEISRILGVSESTIKFHIKNILAKLDASTRSQAAALAVQHRLL</sequence>
<evidence type="ECO:0000313" key="6">
    <source>
        <dbReference type="Proteomes" id="UP000663859"/>
    </source>
</evidence>
<dbReference type="SUPFAM" id="SSF75516">
    <property type="entry name" value="Pheromone-binding domain of LuxR-like quorum-sensing transcription factors"/>
    <property type="match status" value="1"/>
</dbReference>
<dbReference type="CDD" id="cd06170">
    <property type="entry name" value="LuxR_C_like"/>
    <property type="match status" value="1"/>
</dbReference>
<dbReference type="Proteomes" id="UP000663859">
    <property type="component" value="Unassembled WGS sequence"/>
</dbReference>
<keyword evidence="3" id="KW-0804">Transcription</keyword>
<dbReference type="PANTHER" id="PTHR44688">
    <property type="entry name" value="DNA-BINDING TRANSCRIPTIONAL ACTIVATOR DEVR_DOSR"/>
    <property type="match status" value="1"/>
</dbReference>
<protein>
    <recommendedName>
        <fullName evidence="4">HTH luxR-type domain-containing protein</fullName>
    </recommendedName>
</protein>
<dbReference type="SUPFAM" id="SSF46894">
    <property type="entry name" value="C-terminal effector domain of the bipartite response regulators"/>
    <property type="match status" value="1"/>
</dbReference>
<keyword evidence="2" id="KW-0238">DNA-binding</keyword>
<gene>
    <name evidence="5" type="ORF">MPNT_550001</name>
</gene>
<dbReference type="InterPro" id="IPR036388">
    <property type="entry name" value="WH-like_DNA-bd_sf"/>
</dbReference>
<evidence type="ECO:0000259" key="4">
    <source>
        <dbReference type="PROSITE" id="PS50043"/>
    </source>
</evidence>
<dbReference type="SMART" id="SM00421">
    <property type="entry name" value="HTH_LUXR"/>
    <property type="match status" value="1"/>
</dbReference>
<keyword evidence="1" id="KW-0805">Transcription regulation</keyword>
<evidence type="ECO:0000256" key="3">
    <source>
        <dbReference type="ARBA" id="ARBA00023163"/>
    </source>
</evidence>
<dbReference type="PROSITE" id="PS50043">
    <property type="entry name" value="HTH_LUXR_2"/>
    <property type="match status" value="1"/>
</dbReference>
<reference evidence="5" key="1">
    <citation type="submission" date="2021-02" db="EMBL/GenBank/DDBJ databases">
        <authorList>
            <person name="Cremers G."/>
            <person name="Picone N."/>
        </authorList>
    </citation>
    <scope>NUCLEOTIDE SEQUENCE</scope>
    <source>
        <strain evidence="5">PQ17</strain>
    </source>
</reference>
<dbReference type="InterPro" id="IPR005143">
    <property type="entry name" value="TF_LuxR_autoind-bd_dom"/>
</dbReference>